<dbReference type="HAMAP" id="MF_01328_B">
    <property type="entry name" value="Ribosomal_uL4_B"/>
    <property type="match status" value="1"/>
</dbReference>
<evidence type="ECO:0000256" key="1">
    <source>
        <dbReference type="ARBA" id="ARBA00010528"/>
    </source>
</evidence>
<protein>
    <recommendedName>
        <fullName evidence="4 5">Large ribosomal subunit protein uL4</fullName>
    </recommendedName>
</protein>
<comment type="function">
    <text evidence="5">Forms part of the polypeptide exit tunnel.</text>
</comment>
<evidence type="ECO:0000313" key="8">
    <source>
        <dbReference type="Proteomes" id="UP000228949"/>
    </source>
</evidence>
<feature type="compositionally biased region" description="Basic residues" evidence="6">
    <location>
        <begin position="62"/>
        <end position="76"/>
    </location>
</feature>
<keyword evidence="2 5" id="KW-0689">Ribosomal protein</keyword>
<dbReference type="Gene3D" id="3.40.1370.10">
    <property type="match status" value="1"/>
</dbReference>
<comment type="caution">
    <text evidence="7">The sequence shown here is derived from an EMBL/GenBank/DDBJ whole genome shotgun (WGS) entry which is preliminary data.</text>
</comment>
<dbReference type="GO" id="GO:1990904">
    <property type="term" value="C:ribonucleoprotein complex"/>
    <property type="evidence" value="ECO:0007669"/>
    <property type="project" value="UniProtKB-KW"/>
</dbReference>
<dbReference type="GO" id="GO:0006412">
    <property type="term" value="P:translation"/>
    <property type="evidence" value="ECO:0007669"/>
    <property type="project" value="UniProtKB-UniRule"/>
</dbReference>
<dbReference type="EMBL" id="PEVJ01000024">
    <property type="protein sequence ID" value="PIU98505.1"/>
    <property type="molecule type" value="Genomic_DNA"/>
</dbReference>
<dbReference type="AlphaFoldDB" id="A0A2M7B5Z5"/>
<keyword evidence="3 5" id="KW-0687">Ribonucleoprotein</keyword>
<dbReference type="Proteomes" id="UP000228949">
    <property type="component" value="Unassembled WGS sequence"/>
</dbReference>
<accession>A0A2M7B5Z5</accession>
<evidence type="ECO:0000256" key="5">
    <source>
        <dbReference type="HAMAP-Rule" id="MF_01328"/>
    </source>
</evidence>
<evidence type="ECO:0000256" key="3">
    <source>
        <dbReference type="ARBA" id="ARBA00023274"/>
    </source>
</evidence>
<comment type="function">
    <text evidence="5">One of the primary rRNA binding proteins, this protein initially binds near the 5'-end of the 23S rRNA. It is important during the early stages of 50S assembly. It makes multiple contacts with different domains of the 23S rRNA in the assembled 50S subunit and ribosome.</text>
</comment>
<evidence type="ECO:0000256" key="2">
    <source>
        <dbReference type="ARBA" id="ARBA00022980"/>
    </source>
</evidence>
<keyword evidence="5" id="KW-0694">RNA-binding</keyword>
<sequence length="207" mass="23405">MTVDVFDQQNKKIGRVDLPDRIFNVKWNPDLVHQVLLAQLANSRQRIAYTKGRGEVAGGGRKPWRQKGTGRARHGSIRSPLWKGGGVTFGPAKEKKFTKKINKKMNRSAIFNVLSRKLKDGELKIVDKFNVLNKTKEWQKVLKNFIDLGSSALIIPAVQNNIHQAVKNIKKTDAISPKSLNVHDLLKAKNIILEKEAVGEIEKHYKL</sequence>
<dbReference type="InterPro" id="IPR013005">
    <property type="entry name" value="Ribosomal_uL4-like"/>
</dbReference>
<dbReference type="GO" id="GO:0019843">
    <property type="term" value="F:rRNA binding"/>
    <property type="evidence" value="ECO:0007669"/>
    <property type="project" value="UniProtKB-UniRule"/>
</dbReference>
<evidence type="ECO:0000256" key="4">
    <source>
        <dbReference type="ARBA" id="ARBA00035244"/>
    </source>
</evidence>
<proteinExistence type="inferred from homology"/>
<dbReference type="NCBIfam" id="TIGR03953">
    <property type="entry name" value="rplD_bact"/>
    <property type="match status" value="1"/>
</dbReference>
<reference evidence="8" key="1">
    <citation type="submission" date="2017-09" db="EMBL/GenBank/DDBJ databases">
        <title>Depth-based differentiation of microbial function through sediment-hosted aquifers and enrichment of novel symbionts in the deep terrestrial subsurface.</title>
        <authorList>
            <person name="Probst A.J."/>
            <person name="Ladd B."/>
            <person name="Jarett J.K."/>
            <person name="Geller-Mcgrath D.E."/>
            <person name="Sieber C.M.K."/>
            <person name="Emerson J.B."/>
            <person name="Anantharaman K."/>
            <person name="Thomas B.C."/>
            <person name="Malmstrom R."/>
            <person name="Stieglmeier M."/>
            <person name="Klingl A."/>
            <person name="Woyke T."/>
            <person name="Ryan C.M."/>
            <person name="Banfield J.F."/>
        </authorList>
    </citation>
    <scope>NUCLEOTIDE SEQUENCE [LARGE SCALE GENOMIC DNA]</scope>
</reference>
<organism evidence="7 8">
    <name type="scientific">Candidatus Wolfebacteria bacterium CG03_land_8_20_14_0_80_40_12</name>
    <dbReference type="NCBI Taxonomy" id="1975069"/>
    <lineage>
        <taxon>Bacteria</taxon>
        <taxon>Candidatus Wolfeibacteriota</taxon>
    </lineage>
</organism>
<gene>
    <name evidence="5" type="primary">rplD</name>
    <name evidence="7" type="ORF">COS61_01015</name>
</gene>
<dbReference type="InterPro" id="IPR023574">
    <property type="entry name" value="Ribosomal_uL4_dom_sf"/>
</dbReference>
<evidence type="ECO:0000256" key="6">
    <source>
        <dbReference type="SAM" id="MobiDB-lite"/>
    </source>
</evidence>
<evidence type="ECO:0000313" key="7">
    <source>
        <dbReference type="EMBL" id="PIU98505.1"/>
    </source>
</evidence>
<dbReference type="GO" id="GO:0003735">
    <property type="term" value="F:structural constituent of ribosome"/>
    <property type="evidence" value="ECO:0007669"/>
    <property type="project" value="InterPro"/>
</dbReference>
<dbReference type="PANTHER" id="PTHR10746:SF6">
    <property type="entry name" value="LARGE RIBOSOMAL SUBUNIT PROTEIN UL4M"/>
    <property type="match status" value="1"/>
</dbReference>
<dbReference type="GO" id="GO:0005840">
    <property type="term" value="C:ribosome"/>
    <property type="evidence" value="ECO:0007669"/>
    <property type="project" value="UniProtKB-KW"/>
</dbReference>
<feature type="region of interest" description="Disordered" evidence="6">
    <location>
        <begin position="53"/>
        <end position="77"/>
    </location>
</feature>
<name>A0A2M7B5Z5_9BACT</name>
<dbReference type="SUPFAM" id="SSF52166">
    <property type="entry name" value="Ribosomal protein L4"/>
    <property type="match status" value="1"/>
</dbReference>
<comment type="subunit">
    <text evidence="5">Part of the 50S ribosomal subunit.</text>
</comment>
<dbReference type="Pfam" id="PF00573">
    <property type="entry name" value="Ribosomal_L4"/>
    <property type="match status" value="1"/>
</dbReference>
<dbReference type="PANTHER" id="PTHR10746">
    <property type="entry name" value="50S RIBOSOMAL PROTEIN L4"/>
    <property type="match status" value="1"/>
</dbReference>
<dbReference type="InterPro" id="IPR002136">
    <property type="entry name" value="Ribosomal_uL4"/>
</dbReference>
<comment type="similarity">
    <text evidence="1 5">Belongs to the universal ribosomal protein uL4 family.</text>
</comment>
<keyword evidence="5" id="KW-0699">rRNA-binding</keyword>